<feature type="transmembrane region" description="Helical" evidence="2">
    <location>
        <begin position="148"/>
        <end position="167"/>
    </location>
</feature>
<accession>A0A7S0DVG1</accession>
<feature type="transmembrane region" description="Helical" evidence="2">
    <location>
        <begin position="111"/>
        <end position="136"/>
    </location>
</feature>
<evidence type="ECO:0000313" key="3">
    <source>
        <dbReference type="EMBL" id="CAD8465272.1"/>
    </source>
</evidence>
<feature type="transmembrane region" description="Helical" evidence="2">
    <location>
        <begin position="12"/>
        <end position="36"/>
    </location>
</feature>
<evidence type="ECO:0008006" key="4">
    <source>
        <dbReference type="Google" id="ProtNLM"/>
    </source>
</evidence>
<feature type="compositionally biased region" description="Basic residues" evidence="1">
    <location>
        <begin position="794"/>
        <end position="818"/>
    </location>
</feature>
<protein>
    <recommendedName>
        <fullName evidence="4">BioF2-like acetyltransferase domain-containing protein</fullName>
    </recommendedName>
</protein>
<reference evidence="3" key="1">
    <citation type="submission" date="2021-01" db="EMBL/GenBank/DDBJ databases">
        <authorList>
            <person name="Corre E."/>
            <person name="Pelletier E."/>
            <person name="Niang G."/>
            <person name="Scheremetjew M."/>
            <person name="Finn R."/>
            <person name="Kale V."/>
            <person name="Holt S."/>
            <person name="Cochrane G."/>
            <person name="Meng A."/>
            <person name="Brown T."/>
            <person name="Cohen L."/>
        </authorList>
    </citation>
    <scope>NUCLEOTIDE SEQUENCE</scope>
    <source>
        <strain evidence="3">CCMP2058</strain>
    </source>
</reference>
<organism evidence="3">
    <name type="scientific">Amorphochlora amoebiformis</name>
    <dbReference type="NCBI Taxonomy" id="1561963"/>
    <lineage>
        <taxon>Eukaryota</taxon>
        <taxon>Sar</taxon>
        <taxon>Rhizaria</taxon>
        <taxon>Cercozoa</taxon>
        <taxon>Chlorarachniophyceae</taxon>
        <taxon>Amorphochlora</taxon>
    </lineage>
</organism>
<feature type="transmembrane region" description="Helical" evidence="2">
    <location>
        <begin position="48"/>
        <end position="69"/>
    </location>
</feature>
<gene>
    <name evidence="3" type="ORF">LAMO00422_LOCUS24240</name>
</gene>
<dbReference type="AlphaFoldDB" id="A0A7S0DVG1"/>
<feature type="transmembrane region" description="Helical" evidence="2">
    <location>
        <begin position="183"/>
        <end position="202"/>
    </location>
</feature>
<feature type="transmembrane region" description="Helical" evidence="2">
    <location>
        <begin position="257"/>
        <end position="277"/>
    </location>
</feature>
<dbReference type="EMBL" id="HBEM01035435">
    <property type="protein sequence ID" value="CAD8465272.1"/>
    <property type="molecule type" value="Transcribed_RNA"/>
</dbReference>
<proteinExistence type="predicted"/>
<evidence type="ECO:0000256" key="1">
    <source>
        <dbReference type="SAM" id="MobiDB-lite"/>
    </source>
</evidence>
<keyword evidence="2" id="KW-1133">Transmembrane helix</keyword>
<keyword evidence="2" id="KW-0472">Membrane</keyword>
<dbReference type="InterPro" id="IPR016181">
    <property type="entry name" value="Acyl_CoA_acyltransferase"/>
</dbReference>
<evidence type="ECO:0000256" key="2">
    <source>
        <dbReference type="SAM" id="Phobius"/>
    </source>
</evidence>
<name>A0A7S0DVG1_9EUKA</name>
<feature type="transmembrane region" description="Helical" evidence="2">
    <location>
        <begin position="297"/>
        <end position="316"/>
    </location>
</feature>
<dbReference type="SUPFAM" id="SSF55729">
    <property type="entry name" value="Acyl-CoA N-acyltransferases (Nat)"/>
    <property type="match status" value="1"/>
</dbReference>
<sequence length="843" mass="94531">MSTRSTFRGRVQALWLSYMCVWASTICLMGSCIWAINADDNCNTHLCIAASYVLVLCLAVLANTALATYNNWRAARNWNPALEEADLEERKSFIGGDNTDRDKSLSIGTLTFVECTISMILALLFLYASMMSIIFWTRVEGGGGFPQYLAFVFSVLASSLSQFYTLWAKMSYVDAPKETRNKVILLGSNVLLLAMGLTLVSINIELTNSEDRWVFHGMMIVGFLCCASAFSGLLITAVMHSQLSQAYLSSTALPLPYLFIEMFVLSTATLFTAGNITYSAVLEIAPGKSMLLTGLEINSAIGVVVCLVTFVIHNVYDALLNPRLPSRYIAKEVDLASVDDATLARWADNITNTYGTKYIGAWDGEAAISLMMAQAQVKRGGSSSPIKNVKAVVLVIEEESKDEEKRDAMEAAIVFVTIVEKFNLCNYLPGRFGEMLSCLLGPDSIFPALSLRWGLVGFQFPFHSGIFLTRRGSDPVDEMTQVQRAIVNWNDNAEIPCNVLFSPCQITQLDSLAFQQSNFMNLTIGPTVIVDLRRYKGLKYKEFQRLALKKGNRRNHNDYFAKHGGSICISRDFKEFDGDFPQVCASLCSSTADQRKARGEVPQLYPINASFYETIAKNHKRQFRRIFGVRVHGEAAGTAVVFEFPKSKLLTSDMQGLRHELSRPTRAYFAMLAQTVEKALEEGFDFLDFGPTTIFPKMDVGGRLIECRAGYHTRSMVMRALLKQGNDNFRSQEEAAMKRMKSGEKSEECKYRSHNLPFVKSDFQVCTDDIQMAYNLEEKIVLYKDMIAKEQKDKKHRPSDKKSKKQINKERRKAARKAKIAENKQKRMQMPTANPTVAPTERL</sequence>
<keyword evidence="2" id="KW-0812">Transmembrane</keyword>
<feature type="region of interest" description="Disordered" evidence="1">
    <location>
        <begin position="790"/>
        <end position="843"/>
    </location>
</feature>
<feature type="transmembrane region" description="Helical" evidence="2">
    <location>
        <begin position="214"/>
        <end position="236"/>
    </location>
</feature>
<dbReference type="PROSITE" id="PS51257">
    <property type="entry name" value="PROKAR_LIPOPROTEIN"/>
    <property type="match status" value="1"/>
</dbReference>